<keyword evidence="6" id="KW-1185">Reference proteome</keyword>
<dbReference type="InterPro" id="IPR045864">
    <property type="entry name" value="aa-tRNA-synth_II/BPL/LPL"/>
</dbReference>
<evidence type="ECO:0000256" key="3">
    <source>
        <dbReference type="ARBA" id="ARBA00024227"/>
    </source>
</evidence>
<dbReference type="GO" id="GO:0004077">
    <property type="term" value="F:biotin--[biotin carboxyl-carrier protein] ligase activity"/>
    <property type="evidence" value="ECO:0007669"/>
    <property type="project" value="UniProtKB-EC"/>
</dbReference>
<evidence type="ECO:0000256" key="2">
    <source>
        <dbReference type="ARBA" id="ARBA00023267"/>
    </source>
</evidence>
<dbReference type="EMBL" id="CP066776">
    <property type="protein sequence ID" value="QQL45288.1"/>
    <property type="molecule type" value="Genomic_DNA"/>
</dbReference>
<keyword evidence="1 5" id="KW-0436">Ligase</keyword>
<evidence type="ECO:0000256" key="1">
    <source>
        <dbReference type="ARBA" id="ARBA00022598"/>
    </source>
</evidence>
<comment type="catalytic activity">
    <reaction evidence="4">
        <text>biotin + L-lysyl-[protein] + ATP = N(6)-biotinyl-L-lysyl-[protein] + AMP + diphosphate + H(+)</text>
        <dbReference type="Rhea" id="RHEA:11756"/>
        <dbReference type="Rhea" id="RHEA-COMP:9752"/>
        <dbReference type="Rhea" id="RHEA-COMP:10505"/>
        <dbReference type="ChEBI" id="CHEBI:15378"/>
        <dbReference type="ChEBI" id="CHEBI:29969"/>
        <dbReference type="ChEBI" id="CHEBI:30616"/>
        <dbReference type="ChEBI" id="CHEBI:33019"/>
        <dbReference type="ChEBI" id="CHEBI:57586"/>
        <dbReference type="ChEBI" id="CHEBI:83144"/>
        <dbReference type="ChEBI" id="CHEBI:456215"/>
        <dbReference type="EC" id="6.3.4.15"/>
    </reaction>
</comment>
<dbReference type="Pfam" id="PF03099">
    <property type="entry name" value="BPL_LplA_LipB"/>
    <property type="match status" value="1"/>
</dbReference>
<reference evidence="5 6" key="1">
    <citation type="submission" date="2020-12" db="EMBL/GenBank/DDBJ databases">
        <title>Sulforoseuscoccus oceanibium gen. nov., sp. nov., a representative of the phylum Verrucomicrobia with special cytoplasmic membrane, and proposal of Sulforoseuscoccusaceae fam. nov.</title>
        <authorList>
            <person name="Xi F."/>
        </authorList>
    </citation>
    <scope>NUCLEOTIDE SEQUENCE [LARGE SCALE GENOMIC DNA]</scope>
    <source>
        <strain evidence="5 6">T37</strain>
    </source>
</reference>
<evidence type="ECO:0000256" key="4">
    <source>
        <dbReference type="ARBA" id="ARBA00047846"/>
    </source>
</evidence>
<dbReference type="PROSITE" id="PS51733">
    <property type="entry name" value="BPL_LPL_CATALYTIC"/>
    <property type="match status" value="1"/>
</dbReference>
<accession>A0A6B3L4C0</accession>
<dbReference type="Proteomes" id="UP000475117">
    <property type="component" value="Chromosome"/>
</dbReference>
<name>A0A6B3L4C0_9BACT</name>
<dbReference type="NCBIfam" id="TIGR00121">
    <property type="entry name" value="birA_ligase"/>
    <property type="match status" value="1"/>
</dbReference>
<dbReference type="RefSeq" id="WP_164363932.1">
    <property type="nucleotide sequence ID" value="NZ_CP066776.1"/>
</dbReference>
<dbReference type="AlphaFoldDB" id="A0A6B3L4C0"/>
<dbReference type="SUPFAM" id="SSF55681">
    <property type="entry name" value="Class II aaRS and biotin synthetases"/>
    <property type="match status" value="1"/>
</dbReference>
<dbReference type="GO" id="GO:0005737">
    <property type="term" value="C:cytoplasm"/>
    <property type="evidence" value="ECO:0007669"/>
    <property type="project" value="TreeGrafter"/>
</dbReference>
<dbReference type="PANTHER" id="PTHR12835">
    <property type="entry name" value="BIOTIN PROTEIN LIGASE"/>
    <property type="match status" value="1"/>
</dbReference>
<dbReference type="Gene3D" id="3.30.930.10">
    <property type="entry name" value="Bira Bifunctional Protein, Domain 2"/>
    <property type="match status" value="1"/>
</dbReference>
<gene>
    <name evidence="5" type="ORF">G3M56_001495</name>
</gene>
<dbReference type="KEGG" id="soa:G3M56_001495"/>
<organism evidence="5 6">
    <name type="scientific">Sulfuriroseicoccus oceanibius</name>
    <dbReference type="NCBI Taxonomy" id="2707525"/>
    <lineage>
        <taxon>Bacteria</taxon>
        <taxon>Pseudomonadati</taxon>
        <taxon>Verrucomicrobiota</taxon>
        <taxon>Verrucomicrobiia</taxon>
        <taxon>Verrucomicrobiales</taxon>
        <taxon>Verrucomicrobiaceae</taxon>
        <taxon>Sulfuriroseicoccus</taxon>
    </lineage>
</organism>
<keyword evidence="2" id="KW-0092">Biotin</keyword>
<evidence type="ECO:0000313" key="6">
    <source>
        <dbReference type="Proteomes" id="UP000475117"/>
    </source>
</evidence>
<protein>
    <recommendedName>
        <fullName evidence="3">biotin--[biotin carboxyl-carrier protein] ligase</fullName>
        <ecNumber evidence="3">6.3.4.15</ecNumber>
    </recommendedName>
</protein>
<evidence type="ECO:0000313" key="5">
    <source>
        <dbReference type="EMBL" id="QQL45288.1"/>
    </source>
</evidence>
<dbReference type="InterPro" id="IPR004143">
    <property type="entry name" value="BPL_LPL_catalytic"/>
</dbReference>
<dbReference type="CDD" id="cd16442">
    <property type="entry name" value="BPL"/>
    <property type="match status" value="1"/>
</dbReference>
<sequence length="255" mass="27476">MILNPDLIETQLAASPECDVRVMAETASTNSTLLDWGRRGMKAPVALFAESQTAGRGRRGRSWQAEPGTALTGSLMLHPDAPPERWRLLTLAAGIALADAMPAAVRVKWPNDLYADDRKLGGILVETQISSPTSGFVVVGFGLNINQSTFGGEIADRAVSLRQLTGDAHDINQIAGNAVASLLKTLPLAWQDPRHILERFEQLDCVSGRTITAMTREQSEPVHGVATGIDGGGRLIVRLPGGGFHPLEDAWEIRW</sequence>
<dbReference type="PANTHER" id="PTHR12835:SF5">
    <property type="entry name" value="BIOTIN--PROTEIN LIGASE"/>
    <property type="match status" value="1"/>
</dbReference>
<dbReference type="EC" id="6.3.4.15" evidence="3"/>
<dbReference type="Pfam" id="PF02237">
    <property type="entry name" value="BPL_C"/>
    <property type="match status" value="1"/>
</dbReference>
<dbReference type="InterPro" id="IPR004408">
    <property type="entry name" value="Biotin_CoA_COase_ligase"/>
</dbReference>
<proteinExistence type="predicted"/>
<dbReference type="InterPro" id="IPR003142">
    <property type="entry name" value="BPL_C"/>
</dbReference>